<evidence type="ECO:0000313" key="2">
    <source>
        <dbReference type="Proteomes" id="UP000266188"/>
    </source>
</evidence>
<reference evidence="2" key="1">
    <citation type="submission" date="2017-02" db="EMBL/GenBank/DDBJ databases">
        <authorList>
            <person name="Tafer H."/>
            <person name="Lopandic K."/>
        </authorList>
    </citation>
    <scope>NUCLEOTIDE SEQUENCE [LARGE SCALE GENOMIC DNA]</scope>
    <source>
        <strain evidence="2">CBS 366.77</strain>
    </source>
</reference>
<sequence length="122" mass="13744">MRVVALWAGVEEADYDETLEASFSEHADGSGLYIVFQRCLYADDPYEGPDDENDRLNNTYCLTTPDQTWYGGLQSITFAGNVVLFRLGSKLAEVLNLDTELEVNSRSNRKSSKSLRRYCCAL</sequence>
<dbReference type="Proteomes" id="UP000266188">
    <property type="component" value="Unassembled WGS sequence"/>
</dbReference>
<keyword evidence="2" id="KW-1185">Reference proteome</keyword>
<name>A0A3A2ZX03_9EURO</name>
<gene>
    <name evidence="1" type="ORF">PHISCL_05132</name>
</gene>
<dbReference type="OrthoDB" id="4301023at2759"/>
<organism evidence="1 2">
    <name type="scientific">Aspergillus sclerotialis</name>
    <dbReference type="NCBI Taxonomy" id="2070753"/>
    <lineage>
        <taxon>Eukaryota</taxon>
        <taxon>Fungi</taxon>
        <taxon>Dikarya</taxon>
        <taxon>Ascomycota</taxon>
        <taxon>Pezizomycotina</taxon>
        <taxon>Eurotiomycetes</taxon>
        <taxon>Eurotiomycetidae</taxon>
        <taxon>Eurotiales</taxon>
        <taxon>Aspergillaceae</taxon>
        <taxon>Aspergillus</taxon>
        <taxon>Aspergillus subgen. Polypaecilum</taxon>
    </lineage>
</organism>
<dbReference type="EMBL" id="MVGC01000164">
    <property type="protein sequence ID" value="RJE22525.1"/>
    <property type="molecule type" value="Genomic_DNA"/>
</dbReference>
<protein>
    <submittedName>
        <fullName evidence="1">Uncharacterized protein</fullName>
    </submittedName>
</protein>
<proteinExistence type="predicted"/>
<accession>A0A3A2ZX03</accession>
<comment type="caution">
    <text evidence="1">The sequence shown here is derived from an EMBL/GenBank/DDBJ whole genome shotgun (WGS) entry which is preliminary data.</text>
</comment>
<dbReference type="AlphaFoldDB" id="A0A3A2ZX03"/>
<evidence type="ECO:0000313" key="1">
    <source>
        <dbReference type="EMBL" id="RJE22525.1"/>
    </source>
</evidence>